<comment type="caution">
    <text evidence="2">The sequence shown here is derived from an EMBL/GenBank/DDBJ whole genome shotgun (WGS) entry which is preliminary data.</text>
</comment>
<dbReference type="AlphaFoldDB" id="A0A369TQJ5"/>
<gene>
    <name evidence="2" type="ORF">DU478_02520</name>
</gene>
<accession>A0A369TQJ5</accession>
<dbReference type="EMBL" id="QPMK01000002">
    <property type="protein sequence ID" value="RDD67551.1"/>
    <property type="molecule type" value="Genomic_DNA"/>
</dbReference>
<organism evidence="2 3">
    <name type="scientific">Thalassococcus profundi</name>
    <dbReference type="NCBI Taxonomy" id="2282382"/>
    <lineage>
        <taxon>Bacteria</taxon>
        <taxon>Pseudomonadati</taxon>
        <taxon>Pseudomonadota</taxon>
        <taxon>Alphaproteobacteria</taxon>
        <taxon>Rhodobacterales</taxon>
        <taxon>Roseobacteraceae</taxon>
        <taxon>Thalassococcus</taxon>
    </lineage>
</organism>
<sequence length="312" mass="30516">MDQKIMGAGVVSLLVGFALGNVTADRSPKMEDIRAALGAEMEAAGSAVDGMSASVQEQFAALGDRLGALEEQLGSGSDAMGAIGSRIDGLSEELRTTLSEQQAAVSDGISALGARIESAAAAAGSAAQGGSDSAEEVAEEMSPADPIEGGTDLRVGETAMLADGAMRAFLSRVTEDAARLSVGGEMIDLAVGRSGTVGDCEVTLNGTDGAVARLSATCGGSGGDAEDSASSEAEMSGDGTGVGEIALVGDGAARVFVSGIAADGSAARIAVNGIATQAVAVGERAEVGDEGCAVTVEAISGNRVSLGYACDS</sequence>
<proteinExistence type="predicted"/>
<dbReference type="RefSeq" id="WP_114509367.1">
    <property type="nucleotide sequence ID" value="NZ_QPMK01000002.1"/>
</dbReference>
<dbReference type="Proteomes" id="UP000253977">
    <property type="component" value="Unassembled WGS sequence"/>
</dbReference>
<name>A0A369TQJ5_9RHOB</name>
<protein>
    <submittedName>
        <fullName evidence="2">Uncharacterized protein</fullName>
    </submittedName>
</protein>
<reference evidence="2 3" key="1">
    <citation type="submission" date="2018-07" db="EMBL/GenBank/DDBJ databases">
        <title>Thalassococcus profundi sp. nov., a marine bacterium isolated from deep seawater of Okinawa Trough.</title>
        <authorList>
            <person name="Yu M."/>
        </authorList>
    </citation>
    <scope>NUCLEOTIDE SEQUENCE [LARGE SCALE GENOMIC DNA]</scope>
    <source>
        <strain evidence="2 3">WRAS1</strain>
    </source>
</reference>
<evidence type="ECO:0000313" key="2">
    <source>
        <dbReference type="EMBL" id="RDD67551.1"/>
    </source>
</evidence>
<keyword evidence="3" id="KW-1185">Reference proteome</keyword>
<feature type="region of interest" description="Disordered" evidence="1">
    <location>
        <begin position="126"/>
        <end position="151"/>
    </location>
</feature>
<evidence type="ECO:0000313" key="3">
    <source>
        <dbReference type="Proteomes" id="UP000253977"/>
    </source>
</evidence>
<dbReference type="OrthoDB" id="7874005at2"/>
<evidence type="ECO:0000256" key="1">
    <source>
        <dbReference type="SAM" id="MobiDB-lite"/>
    </source>
</evidence>